<evidence type="ECO:0000313" key="2">
    <source>
        <dbReference type="Proteomes" id="UP000320876"/>
    </source>
</evidence>
<gene>
    <name evidence="1" type="ORF">FB471_5389</name>
</gene>
<sequence>MARKHSYLEQIPETSRYSVDNNFRVYDGFLVTHYRYDLCLALRGSKVFCGRKTEVEIETATALDVTSLPEAPKVQGDLR</sequence>
<accession>A0A542DR28</accession>
<dbReference type="Proteomes" id="UP000320876">
    <property type="component" value="Unassembled WGS sequence"/>
</dbReference>
<dbReference type="EMBL" id="VFML01000001">
    <property type="protein sequence ID" value="TQJ05552.1"/>
    <property type="molecule type" value="Genomic_DNA"/>
</dbReference>
<proteinExistence type="predicted"/>
<reference evidence="1 2" key="1">
    <citation type="submission" date="2019-06" db="EMBL/GenBank/DDBJ databases">
        <title>Sequencing the genomes of 1000 actinobacteria strains.</title>
        <authorList>
            <person name="Klenk H.-P."/>
        </authorList>
    </citation>
    <scope>NUCLEOTIDE SEQUENCE [LARGE SCALE GENOMIC DNA]</scope>
    <source>
        <strain evidence="1 2">DSM 45679</strain>
    </source>
</reference>
<organism evidence="1 2">
    <name type="scientific">Amycolatopsis cihanbeyliensis</name>
    <dbReference type="NCBI Taxonomy" id="1128664"/>
    <lineage>
        <taxon>Bacteria</taxon>
        <taxon>Bacillati</taxon>
        <taxon>Actinomycetota</taxon>
        <taxon>Actinomycetes</taxon>
        <taxon>Pseudonocardiales</taxon>
        <taxon>Pseudonocardiaceae</taxon>
        <taxon>Amycolatopsis</taxon>
    </lineage>
</organism>
<dbReference type="AlphaFoldDB" id="A0A542DR28"/>
<comment type="caution">
    <text evidence="1">The sequence shown here is derived from an EMBL/GenBank/DDBJ whole genome shotgun (WGS) entry which is preliminary data.</text>
</comment>
<name>A0A542DR28_AMYCI</name>
<evidence type="ECO:0000313" key="1">
    <source>
        <dbReference type="EMBL" id="TQJ05552.1"/>
    </source>
</evidence>
<keyword evidence="2" id="KW-1185">Reference proteome</keyword>
<protein>
    <submittedName>
        <fullName evidence="1">Uncharacterized protein</fullName>
    </submittedName>
</protein>